<sequence>MNAGLFGAQQGALLHEADGYVARARTMLRRTDVLVMADRVDSIPLMARHRDRLTAHLRRYQRFKHQCIFDPVLRHGPASSRIVARQMKVDCYELGETITAYHARWRHLGVAEWPTYRADMLQTAGVIERGMAAELRAIRQLLMIAHHYAA</sequence>
<keyword evidence="2" id="KW-1185">Reference proteome</keyword>
<dbReference type="RefSeq" id="WP_093005418.1">
    <property type="nucleotide sequence ID" value="NZ_FNZZ01000003.1"/>
</dbReference>
<reference evidence="2" key="1">
    <citation type="submission" date="2016-10" db="EMBL/GenBank/DDBJ databases">
        <authorList>
            <person name="Varghese N."/>
            <person name="Submissions S."/>
        </authorList>
    </citation>
    <scope>NUCLEOTIDE SEQUENCE [LARGE SCALE GENOMIC DNA]</scope>
    <source>
        <strain evidence="2">JS21-1</strain>
    </source>
</reference>
<protein>
    <submittedName>
        <fullName evidence="1">Uncharacterized protein</fullName>
    </submittedName>
</protein>
<dbReference type="AlphaFoldDB" id="A0A1H7P3X0"/>
<dbReference type="EMBL" id="FNZZ01000003">
    <property type="protein sequence ID" value="SEL29955.1"/>
    <property type="molecule type" value="Genomic_DNA"/>
</dbReference>
<dbReference type="OrthoDB" id="7559565at2"/>
<evidence type="ECO:0000313" key="2">
    <source>
        <dbReference type="Proteomes" id="UP000199214"/>
    </source>
</evidence>
<evidence type="ECO:0000313" key="1">
    <source>
        <dbReference type="EMBL" id="SEL29955.1"/>
    </source>
</evidence>
<dbReference type="STRING" id="1855283.SAMN05216382_1746"/>
<gene>
    <name evidence="1" type="ORF">SAMN05216382_1746</name>
</gene>
<proteinExistence type="predicted"/>
<organism evidence="1 2">
    <name type="scientific">Sphingomonas palmae</name>
    <dbReference type="NCBI Taxonomy" id="1855283"/>
    <lineage>
        <taxon>Bacteria</taxon>
        <taxon>Pseudomonadati</taxon>
        <taxon>Pseudomonadota</taxon>
        <taxon>Alphaproteobacteria</taxon>
        <taxon>Sphingomonadales</taxon>
        <taxon>Sphingomonadaceae</taxon>
        <taxon>Sphingomonas</taxon>
    </lineage>
</organism>
<dbReference type="Proteomes" id="UP000199214">
    <property type="component" value="Unassembled WGS sequence"/>
</dbReference>
<accession>A0A1H7P3X0</accession>
<name>A0A1H7P3X0_9SPHN</name>